<feature type="domain" description="Mutator-like transposase" evidence="1">
    <location>
        <begin position="23"/>
        <end position="179"/>
    </location>
</feature>
<reference evidence="2" key="1">
    <citation type="submission" date="2019-08" db="EMBL/GenBank/DDBJ databases">
        <title>The genome of the North American firefly Photinus pyralis.</title>
        <authorList>
            <consortium name="Photinus pyralis genome working group"/>
            <person name="Fallon T.R."/>
            <person name="Sander Lower S.E."/>
            <person name="Weng J.-K."/>
        </authorList>
    </citation>
    <scope>NUCLEOTIDE SEQUENCE</scope>
    <source>
        <strain evidence="2">TRF0915ILg1</strain>
        <tissue evidence="2">Whole body</tissue>
    </source>
</reference>
<evidence type="ECO:0000313" key="3">
    <source>
        <dbReference type="Proteomes" id="UP000801492"/>
    </source>
</evidence>
<dbReference type="OrthoDB" id="6769520at2759"/>
<dbReference type="AlphaFoldDB" id="A0A8K0CSE6"/>
<dbReference type="EMBL" id="VTPC01024915">
    <property type="protein sequence ID" value="KAF2891709.1"/>
    <property type="molecule type" value="Genomic_DNA"/>
</dbReference>
<feature type="non-terminal residue" evidence="2">
    <location>
        <position position="1"/>
    </location>
</feature>
<protein>
    <recommendedName>
        <fullName evidence="1">Mutator-like transposase domain-containing protein</fullName>
    </recommendedName>
</protein>
<dbReference type="Proteomes" id="UP000801492">
    <property type="component" value="Unassembled WGS sequence"/>
</dbReference>
<gene>
    <name evidence="2" type="ORF">ILUMI_14464</name>
</gene>
<comment type="caution">
    <text evidence="2">The sequence shown here is derived from an EMBL/GenBank/DDBJ whole genome shotgun (WGS) entry which is preliminary data.</text>
</comment>
<evidence type="ECO:0000259" key="1">
    <source>
        <dbReference type="Pfam" id="PF20700"/>
    </source>
</evidence>
<organism evidence="2 3">
    <name type="scientific">Ignelater luminosus</name>
    <name type="common">Cucubano</name>
    <name type="synonym">Pyrophorus luminosus</name>
    <dbReference type="NCBI Taxonomy" id="2038154"/>
    <lineage>
        <taxon>Eukaryota</taxon>
        <taxon>Metazoa</taxon>
        <taxon>Ecdysozoa</taxon>
        <taxon>Arthropoda</taxon>
        <taxon>Hexapoda</taxon>
        <taxon>Insecta</taxon>
        <taxon>Pterygota</taxon>
        <taxon>Neoptera</taxon>
        <taxon>Endopterygota</taxon>
        <taxon>Coleoptera</taxon>
        <taxon>Polyphaga</taxon>
        <taxon>Elateriformia</taxon>
        <taxon>Elateroidea</taxon>
        <taxon>Elateridae</taxon>
        <taxon>Agrypninae</taxon>
        <taxon>Pyrophorini</taxon>
        <taxon>Ignelater</taxon>
    </lineage>
</organism>
<sequence length="183" mass="21302">FEEFFINELAYFVNKRFLHIKKLAVLNIPNVHSKTFSKHEKNIEEKWEDELYKQMKTAAEEEKAVAISEGNLQDGVPFIPVVDGGWAKRSYGHRYASMAGVAYIIGEKRKTIVYWHKKQILLCMCCQKSENHRCYRNLSESSTATEQQIIIEKHSLRYKFLIGDGDFSVFARILQNVSYGRSN</sequence>
<evidence type="ECO:0000313" key="2">
    <source>
        <dbReference type="EMBL" id="KAF2891709.1"/>
    </source>
</evidence>
<dbReference type="Pfam" id="PF20700">
    <property type="entry name" value="Mutator"/>
    <property type="match status" value="1"/>
</dbReference>
<accession>A0A8K0CSE6</accession>
<name>A0A8K0CSE6_IGNLU</name>
<keyword evidence="3" id="KW-1185">Reference proteome</keyword>
<proteinExistence type="predicted"/>
<dbReference type="InterPro" id="IPR049012">
    <property type="entry name" value="Mutator_transp_dom"/>
</dbReference>